<keyword evidence="1" id="KW-1133">Transmembrane helix</keyword>
<feature type="transmembrane region" description="Helical" evidence="1">
    <location>
        <begin position="26"/>
        <end position="49"/>
    </location>
</feature>
<dbReference type="EMBL" id="CP148033">
    <property type="protein sequence ID" value="WXK93929.1"/>
    <property type="molecule type" value="Genomic_DNA"/>
</dbReference>
<name>A0ABZ2R676_9MICC</name>
<dbReference type="RefSeq" id="WP_406636645.1">
    <property type="nucleotide sequence ID" value="NZ_CP148033.1"/>
</dbReference>
<keyword evidence="1" id="KW-0812">Transmembrane</keyword>
<dbReference type="Proteomes" id="UP001623384">
    <property type="component" value="Chromosome"/>
</dbReference>
<keyword evidence="1" id="KW-0472">Membrane</keyword>
<proteinExistence type="predicted"/>
<evidence type="ECO:0000313" key="2">
    <source>
        <dbReference type="EMBL" id="WXK93929.1"/>
    </source>
</evidence>
<gene>
    <name evidence="2" type="ORF">WHH00_03735</name>
</gene>
<keyword evidence="3" id="KW-1185">Reference proteome</keyword>
<accession>A0ABZ2R676</accession>
<evidence type="ECO:0000313" key="3">
    <source>
        <dbReference type="Proteomes" id="UP001623384"/>
    </source>
</evidence>
<evidence type="ECO:0000256" key="1">
    <source>
        <dbReference type="SAM" id="Phobius"/>
    </source>
</evidence>
<organism evidence="2 3">
    <name type="scientific">Pseudarthrobacter quantipunctorum</name>
    <dbReference type="NCBI Taxonomy" id="3128980"/>
    <lineage>
        <taxon>Bacteria</taxon>
        <taxon>Bacillati</taxon>
        <taxon>Actinomycetota</taxon>
        <taxon>Actinomycetes</taxon>
        <taxon>Micrococcales</taxon>
        <taxon>Micrococcaceae</taxon>
        <taxon>Pseudarthrobacter</taxon>
    </lineage>
</organism>
<sequence>MRKNISDKQPEPRLHGEKRKIRRRPFVAVLTGVAALFIIMGSSIAWLAVKASTINKELDAAAQLLPALKNDLTSNKADDATAAVERLRVHTAVAKAAADDPVWTLASSVPGLGPNFSAVAEVARSADDVASIGLTPLVKVFASLDWDSVLPSSNGSDLGPLQAASPSVSAAARTVRLSAERLNQIDESNLMPQVSEPLAQVRKQLAQVTGTLDSAAATAEILPGMLGTDTPRSYLLMIQNNAESRASGGIPGALAILNFDQGKLTLGAQSSASSVGTMSPTLPLDAEQQQIYSGRLGKFMQDVNLTPDFPSAAKIAQEMWEKKTGQRVDGVLSIDPVVLGYILNATGPVAITDPTLNAVVTDVGLPAEMNGSNVVQTLLSDVYTKIDEPAMQDAYFAGVAKEIFGALSNGKGDAKGLVSGLTRGADEGRVLIWSGHNKEQSVLLDYPLSGSISGQAVLPAQFGVYFNDGTGAKMDYYVERTVQLVKECARDGYEETTVRVTSTNTASPDAATALPEYVTGGGVYGVPPGSVQTNIAVYGPVQANVETVKLDGAKVEFAPYLHSNRPVGVFTVQLAPGEIKTVDFTFSKIVQHAEPNVFVTPTVQDVKDVTLPTENATCG</sequence>
<dbReference type="Pfam" id="PF13196">
    <property type="entry name" value="DUF4012"/>
    <property type="match status" value="1"/>
</dbReference>
<reference evidence="2 3" key="1">
    <citation type="submission" date="2024-03" db="EMBL/GenBank/DDBJ databases">
        <title>Rhodococcus navarretei sp. nov. and Pseudarthrobacter quantumdoti sp. nov., two new species with the ability to biosynthesize Quantum Dots isolated from soil samples at Union Glacier, Antarctica.</title>
        <authorList>
            <person name="Vargas M."/>
        </authorList>
    </citation>
    <scope>NUCLEOTIDE SEQUENCE [LARGE SCALE GENOMIC DNA]</scope>
    <source>
        <strain evidence="2 3">RC-2-3</strain>
    </source>
</reference>
<dbReference type="InterPro" id="IPR025101">
    <property type="entry name" value="DUF4012"/>
</dbReference>
<protein>
    <submittedName>
        <fullName evidence="2">DUF4012 domain-containing protein</fullName>
    </submittedName>
</protein>